<dbReference type="Proteomes" id="UP000017746">
    <property type="component" value="Chromosome"/>
</dbReference>
<protein>
    <recommendedName>
        <fullName evidence="3">HEXXH motif domain-containing protein</fullName>
    </recommendedName>
</protein>
<dbReference type="KEGG" id="afs:AFR_06060"/>
<sequence>MRPHRLSDPAFAALGAGRPDAETVAELRRAQFSRHLLLLREIRAAAPGASWSLLVAAERDDRDRVRAAIARPLTGVWAARCLTALRAGKLPEEAGVGYLEDLAAPPAGPVPRRLVADHDGLTISVRLEDRHPLRAQLGLTPADPLTDAEAARWQELFTDAWQLLTRVVRPQAEVLAQVLDCIVPVRPDPSARGISATSADAFGAVAMSEPADAAALAVGLLHETQHSLLNAVHYLFDLHREPDALGYSPWRDDPRPVSGILHGAYAYLGVTRFWRARPGDPMAAFEYARWRSAVADATDDLLRRGGLTPAGTRFVASLHAEVRPWLDEPVDPAVARLAAGANTDHHVRWRLRNRHVEPADARALAEAWRRGAPPPRVTSELRRAPRRALEASARLDLTHALLRGEVVDGSAGDLAYLRGDEEAAVRAYRERVIADPRDHAAWAGLALGGAPEVVAAAYQALDDPETDPITFAAWVSS</sequence>
<evidence type="ECO:0008006" key="3">
    <source>
        <dbReference type="Google" id="ProtNLM"/>
    </source>
</evidence>
<dbReference type="PATRIC" id="fig|1246995.3.peg.1231"/>
<evidence type="ECO:0000313" key="2">
    <source>
        <dbReference type="Proteomes" id="UP000017746"/>
    </source>
</evidence>
<dbReference type="STRING" id="1246995.AFR_06060"/>
<reference evidence="1 2" key="1">
    <citation type="journal article" date="2014" name="J. Biotechnol.">
        <title>Complete genome sequence of the actinobacterium Actinoplanes friuliensis HAG 010964, producer of the lipopeptide antibiotic friulimycin.</title>
        <authorList>
            <person name="Ruckert C."/>
            <person name="Szczepanowski R."/>
            <person name="Albersmeier A."/>
            <person name="Goesmann A."/>
            <person name="Fischer N."/>
            <person name="Steinkamper A."/>
            <person name="Puhler A."/>
            <person name="Biener R."/>
            <person name="Schwartz D."/>
            <person name="Kalinowski J."/>
        </authorList>
    </citation>
    <scope>NUCLEOTIDE SEQUENCE [LARGE SCALE GENOMIC DNA]</scope>
    <source>
        <strain evidence="1 2">DSM 7358</strain>
    </source>
</reference>
<name>U5VV19_9ACTN</name>
<keyword evidence="2" id="KW-1185">Reference proteome</keyword>
<dbReference type="HOGENOM" id="CLU_018916_0_0_11"/>
<proteinExistence type="predicted"/>
<evidence type="ECO:0000313" key="1">
    <source>
        <dbReference type="EMBL" id="AGZ39501.1"/>
    </source>
</evidence>
<accession>U5VV19</accession>
<dbReference type="AlphaFoldDB" id="U5VV19"/>
<gene>
    <name evidence="1" type="ORF">AFR_06060</name>
</gene>
<dbReference type="EMBL" id="CP006272">
    <property type="protein sequence ID" value="AGZ39501.1"/>
    <property type="molecule type" value="Genomic_DNA"/>
</dbReference>
<dbReference type="NCBIfam" id="TIGR04267">
    <property type="entry name" value="mod_HExxH"/>
    <property type="match status" value="1"/>
</dbReference>
<dbReference type="eggNOG" id="COG0641">
    <property type="taxonomic scope" value="Bacteria"/>
</dbReference>
<organism evidence="1 2">
    <name type="scientific">Actinoplanes friuliensis DSM 7358</name>
    <dbReference type="NCBI Taxonomy" id="1246995"/>
    <lineage>
        <taxon>Bacteria</taxon>
        <taxon>Bacillati</taxon>
        <taxon>Actinomycetota</taxon>
        <taxon>Actinomycetes</taxon>
        <taxon>Micromonosporales</taxon>
        <taxon>Micromonosporaceae</taxon>
        <taxon>Actinoplanes</taxon>
    </lineage>
</organism>
<dbReference type="InterPro" id="IPR026337">
    <property type="entry name" value="AKG_HExxH"/>
</dbReference>